<comment type="subcellular location">
    <subcellularLocation>
        <location evidence="2">Cell membrane</location>
        <topology evidence="2">Multi-pass membrane protein</topology>
    </subcellularLocation>
</comment>
<keyword evidence="11" id="KW-0862">Zinc</keyword>
<feature type="transmembrane region" description="Helical" evidence="17">
    <location>
        <begin position="1234"/>
        <end position="1261"/>
    </location>
</feature>
<dbReference type="InterPro" id="IPR050814">
    <property type="entry name" value="Myo-inositol_Transporter"/>
</dbReference>
<dbReference type="EMBL" id="BQKY01000004">
    <property type="protein sequence ID" value="GJN89211.1"/>
    <property type="molecule type" value="Genomic_DNA"/>
</dbReference>
<evidence type="ECO:0008006" key="22">
    <source>
        <dbReference type="Google" id="ProtNLM"/>
    </source>
</evidence>
<evidence type="ECO:0000256" key="12">
    <source>
        <dbReference type="ARBA" id="ARBA00022989"/>
    </source>
</evidence>
<keyword evidence="10" id="KW-0378">Hydrolase</keyword>
<feature type="transmembrane region" description="Helical" evidence="17">
    <location>
        <begin position="1558"/>
        <end position="1578"/>
    </location>
</feature>
<keyword evidence="8" id="KW-0479">Metal-binding</keyword>
<evidence type="ECO:0000256" key="6">
    <source>
        <dbReference type="ARBA" id="ARBA00022475"/>
    </source>
</evidence>
<feature type="compositionally biased region" description="Polar residues" evidence="16">
    <location>
        <begin position="704"/>
        <end position="715"/>
    </location>
</feature>
<proteinExistence type="inferred from homology"/>
<evidence type="ECO:0000259" key="18">
    <source>
        <dbReference type="PROSITE" id="PS50850"/>
    </source>
</evidence>
<evidence type="ECO:0000256" key="8">
    <source>
        <dbReference type="ARBA" id="ARBA00022723"/>
    </source>
</evidence>
<dbReference type="CDD" id="cd19677">
    <property type="entry name" value="UBR-box_UBR7"/>
    <property type="match status" value="1"/>
</dbReference>
<keyword evidence="5" id="KW-0813">Transport</keyword>
<keyword evidence="9" id="KW-0863">Zinc-finger</keyword>
<dbReference type="SUPFAM" id="SSF57903">
    <property type="entry name" value="FYVE/PHD zinc finger"/>
    <property type="match status" value="1"/>
</dbReference>
<comment type="catalytic activity">
    <reaction evidence="14">
        <text>myo-inositol(out) + H(+)(out) = myo-inositol(in) + H(+)(in)</text>
        <dbReference type="Rhea" id="RHEA:60364"/>
        <dbReference type="ChEBI" id="CHEBI:15378"/>
        <dbReference type="ChEBI" id="CHEBI:17268"/>
    </reaction>
</comment>
<dbReference type="InterPro" id="IPR013083">
    <property type="entry name" value="Znf_RING/FYVE/PHD"/>
</dbReference>
<organism evidence="20 21">
    <name type="scientific">Rhodotorula paludigena</name>
    <dbReference type="NCBI Taxonomy" id="86838"/>
    <lineage>
        <taxon>Eukaryota</taxon>
        <taxon>Fungi</taxon>
        <taxon>Dikarya</taxon>
        <taxon>Basidiomycota</taxon>
        <taxon>Pucciniomycotina</taxon>
        <taxon>Microbotryomycetes</taxon>
        <taxon>Sporidiobolales</taxon>
        <taxon>Sporidiobolaceae</taxon>
        <taxon>Rhodotorula</taxon>
    </lineage>
</organism>
<dbReference type="InterPro" id="IPR005828">
    <property type="entry name" value="MFS_sugar_transport-like"/>
</dbReference>
<dbReference type="Pfam" id="PF00753">
    <property type="entry name" value="Lactamase_B"/>
    <property type="match status" value="1"/>
</dbReference>
<feature type="transmembrane region" description="Helical" evidence="17">
    <location>
        <begin position="1370"/>
        <end position="1392"/>
    </location>
</feature>
<dbReference type="FunFam" id="1.20.1250.20:FF:000073">
    <property type="entry name" value="MFS myo-inositol transporter, putative"/>
    <property type="match status" value="1"/>
</dbReference>
<dbReference type="InterPro" id="IPR020846">
    <property type="entry name" value="MFS_dom"/>
</dbReference>
<evidence type="ECO:0000256" key="14">
    <source>
        <dbReference type="ARBA" id="ARBA00049119"/>
    </source>
</evidence>
<feature type="transmembrane region" description="Helical" evidence="17">
    <location>
        <begin position="1598"/>
        <end position="1619"/>
    </location>
</feature>
<dbReference type="InterPro" id="IPR003663">
    <property type="entry name" value="Sugar/inositol_transpt"/>
</dbReference>
<dbReference type="SUPFAM" id="SSF103473">
    <property type="entry name" value="MFS general substrate transporter"/>
    <property type="match status" value="1"/>
</dbReference>
<dbReference type="InterPro" id="IPR003126">
    <property type="entry name" value="Znf_UBR"/>
</dbReference>
<dbReference type="PROSITE" id="PS00216">
    <property type="entry name" value="SUGAR_TRANSPORT_1"/>
    <property type="match status" value="2"/>
</dbReference>
<dbReference type="GO" id="GO:0016787">
    <property type="term" value="F:hydrolase activity"/>
    <property type="evidence" value="ECO:0007669"/>
    <property type="project" value="UniProtKB-KW"/>
</dbReference>
<dbReference type="CDD" id="cd17360">
    <property type="entry name" value="MFS_HMIT_like"/>
    <property type="match status" value="1"/>
</dbReference>
<evidence type="ECO:0000313" key="20">
    <source>
        <dbReference type="EMBL" id="GJN89211.1"/>
    </source>
</evidence>
<comment type="cofactor">
    <cofactor evidence="1">
        <name>Zn(2+)</name>
        <dbReference type="ChEBI" id="CHEBI:29105"/>
    </cofactor>
</comment>
<dbReference type="InterPro" id="IPR011011">
    <property type="entry name" value="Znf_FYVE_PHD"/>
</dbReference>
<evidence type="ECO:0000256" key="4">
    <source>
        <dbReference type="ARBA" id="ARBA00010992"/>
    </source>
</evidence>
<dbReference type="NCBIfam" id="TIGR00879">
    <property type="entry name" value="SP"/>
    <property type="match status" value="1"/>
</dbReference>
<dbReference type="InterPro" id="IPR005829">
    <property type="entry name" value="Sugar_transporter_CS"/>
</dbReference>
<dbReference type="InterPro" id="IPR001965">
    <property type="entry name" value="Znf_PHD"/>
</dbReference>
<dbReference type="PROSITE" id="PS50850">
    <property type="entry name" value="MFS"/>
    <property type="match status" value="1"/>
</dbReference>
<dbReference type="SMART" id="SM00249">
    <property type="entry name" value="PHD"/>
    <property type="match status" value="1"/>
</dbReference>
<keyword evidence="13 17" id="KW-0472">Membrane</keyword>
<reference evidence="20 21" key="1">
    <citation type="submission" date="2021-12" db="EMBL/GenBank/DDBJ databases">
        <title>High titer production of polyol ester of fatty acids by Rhodotorula paludigena BS15 towards product separation-free biomass refinery.</title>
        <authorList>
            <person name="Mano J."/>
            <person name="Ono H."/>
            <person name="Tanaka T."/>
            <person name="Naito K."/>
            <person name="Sushida H."/>
            <person name="Ike M."/>
            <person name="Tokuyasu K."/>
            <person name="Kitaoka M."/>
        </authorList>
    </citation>
    <scope>NUCLEOTIDE SEQUENCE [LARGE SCALE GENOMIC DNA]</scope>
    <source>
        <strain evidence="20 21">BS15</strain>
    </source>
</reference>
<dbReference type="CDD" id="cd15542">
    <property type="entry name" value="PHD_UBR7"/>
    <property type="match status" value="1"/>
</dbReference>
<dbReference type="PANTHER" id="PTHR48020:SF12">
    <property type="entry name" value="PROTON MYO-INOSITOL COTRANSPORTER"/>
    <property type="match status" value="1"/>
</dbReference>
<dbReference type="PROSITE" id="PS51157">
    <property type="entry name" value="ZF_UBR"/>
    <property type="match status" value="1"/>
</dbReference>
<keyword evidence="7 17" id="KW-0812">Transmembrane</keyword>
<evidence type="ECO:0000256" key="7">
    <source>
        <dbReference type="ARBA" id="ARBA00022692"/>
    </source>
</evidence>
<evidence type="ECO:0000256" key="15">
    <source>
        <dbReference type="PROSITE-ProRule" id="PRU00508"/>
    </source>
</evidence>
<dbReference type="GO" id="GO:1904679">
    <property type="term" value="P:myo-inositol import across plasma membrane"/>
    <property type="evidence" value="ECO:0007669"/>
    <property type="project" value="TreeGrafter"/>
</dbReference>
<feature type="transmembrane region" description="Helical" evidence="17">
    <location>
        <begin position="46"/>
        <end position="68"/>
    </location>
</feature>
<evidence type="ECO:0000259" key="19">
    <source>
        <dbReference type="PROSITE" id="PS51157"/>
    </source>
</evidence>
<dbReference type="Pfam" id="PF16123">
    <property type="entry name" value="HAGH_C"/>
    <property type="match status" value="1"/>
</dbReference>
<feature type="zinc finger region" description="UBR-type" evidence="15">
    <location>
        <begin position="425"/>
        <end position="493"/>
    </location>
</feature>
<keyword evidence="21" id="KW-1185">Reference proteome</keyword>
<feature type="domain" description="Major facilitator superfamily (MFS) profile" evidence="18">
    <location>
        <begin position="1238"/>
        <end position="1687"/>
    </location>
</feature>
<evidence type="ECO:0000256" key="16">
    <source>
        <dbReference type="SAM" id="MobiDB-lite"/>
    </source>
</evidence>
<dbReference type="PANTHER" id="PTHR48020">
    <property type="entry name" value="PROTON MYO-INOSITOL COTRANSPORTER"/>
    <property type="match status" value="1"/>
</dbReference>
<dbReference type="Pfam" id="PF02207">
    <property type="entry name" value="zf-UBR"/>
    <property type="match status" value="1"/>
</dbReference>
<feature type="transmembrane region" description="Helical" evidence="17">
    <location>
        <begin position="1333"/>
        <end position="1358"/>
    </location>
</feature>
<comment type="similarity">
    <text evidence="4">Belongs to the major facilitator superfamily. Sugar transporter (TC 2.A.1.1) family.</text>
</comment>
<dbReference type="InterPro" id="IPR047506">
    <property type="entry name" value="UBR7-like_UBR-box"/>
</dbReference>
<feature type="compositionally biased region" description="Low complexity" evidence="16">
    <location>
        <begin position="646"/>
        <end position="660"/>
    </location>
</feature>
<evidence type="ECO:0000256" key="17">
    <source>
        <dbReference type="SAM" id="Phobius"/>
    </source>
</evidence>
<gene>
    <name evidence="20" type="ORF">Rhopal_002190-T1</name>
</gene>
<evidence type="ECO:0000256" key="10">
    <source>
        <dbReference type="ARBA" id="ARBA00022801"/>
    </source>
</evidence>
<dbReference type="InterPro" id="IPR032282">
    <property type="entry name" value="HAGH_C"/>
</dbReference>
<dbReference type="PROSITE" id="PS00217">
    <property type="entry name" value="SUGAR_TRANSPORT_2"/>
    <property type="match status" value="1"/>
</dbReference>
<dbReference type="SMART" id="SM00396">
    <property type="entry name" value="ZnF_UBR1"/>
    <property type="match status" value="1"/>
</dbReference>
<keyword evidence="6" id="KW-1003">Cell membrane</keyword>
<sequence length="1728" mass="187944">MANNSTGLDDLMPIPDGVNPYKYFMHGIHAALIQLPPSMTTYIVRQSILCTLFAYVFVVAIANLVLTVKDCRRRGKPVFFWRLVARERGRFIVGKWIVGWASFQSYLITAREDQPVVRLLRPVVVNTLFLLLGGAIAASLVDNVNNLQVLQLSSFTPVFPVRSETDDHVVEMGVPGANPAESHASGRDAPTGVAFSVTPATPQPELDQDVFASEQEEIGSSVSKGSVTASSPTISKSAHAKKSVDASLSRSATGFSGCAMTVSFTVLATWIAIDLSGPPSTSYAEMEIMLLLSSWIYVAIEAVALTAHLRLAWLYMHRESGTPPPYLNPSPFPSSIGSISRPGSTRVERDGDELDAADIRGGTNPTWLSPADARQAVMLNRDALLFSPTREGVPSSDDNFYASDLIAAQEALEEEAREAVPYRFDACTYDLGYIKQPLFACRTCLNHRAVCAACSVACHGEHDLIELFNRRNFRCDCGTESMGAGSCCSISSRNDAPANLRNKYDANFEGRFCFCARPYDPQTESDDMLQCLHCEDWCHAQCLGLPHSDDDSPAAPLRQDDFDQLICWRCVQNDAAVRRIAERYAGVEGTGVILLDKGDKVLGKIDLPAEEVSAEEAQSAGASASESAAGIATDEACAAQEKPLRAATTSTSAHPSSEPTIVACDSSPAPLSTSGLQNSTKRHAMVGSDDGSAPKKAKVEHSDGASTTASASKGTCSAPPSLDAAESPVRRLMREGLKPNVFLQDGWMSRWCRCSQCLPMFVNLPYLLEEEDVFEPPEDPDAHKSTFDLGMEHLLNHMPRDQALDSVRAFTTLSDRLKTFLRPHAEGGTTVTKEHIQAFFDAEQERRQQQHSLNMRVIPVPCRSDNYEYLIIDEKTQTTAVVDPFDPAKLQAAAEKEGVKLGQYLLTTHGHHDHAGGNEETVKLYPNIKVYAGGEKVSAVTDVLQHGDKFKVGELDVTAVYTPCHTRDHICYFVEDKANDERAVFTGDTLFISGCGRFFEGEPHEMHVALNEKLAALPNDTKVYCGHEYTASKCVTSLGRLIGKSEQLMEIRTGSVAFSAKVDPENAAIQKLVQFCKENSVTTGKFTIGDEKEHNVFMRTSSPSVQKATGKQDPIEAMGVLREMKAGRGTVYRLHQRQAVWNTSLAKLSESEALIGLRLLPPILAWSRVLRCIARALRLSDDATQLVAQRSQRSSGDLDFDKPDKAALKHISQSRLEVDESVVRAEGEDRTTAFVWWLVIAAATGGLLFGYDTGVIGGALVHKDVDADLGRYPLSSSNKEILTSATTLGALIAGFSSGVLADIIGRKLVIGLADIIFIVGAIIQAVAYGPNSYWVMAVGRLIIGFGVGLASLIVPLYIGELAPTALRGRLVTLNVVAITAGQVIAYCLNLAFQDVAHGWRYMVGLGAVPPALQLVMLAWLPESPRFLLRRDKFEATVQILRKIYPFATDEQVHLKAEVISKSVKENMGHRASFVQTWKRLHFNGPNFRALVVACGLQGIQQLCGFNTLMYYAPTLFESVGFDNSLVIGLVISIVNLVFTFVALAIIDKVGRRRVACSTVPGMCGALILAAVAFHFLTLNTGGHLPDNGVGLNDKWSPVVLTAMLVYVAFYATGIGNIPWQQGELFEMDVRGMGTGFATTCNWGGNLIIGSTFLSLIDAITAAGAFGFYAGLCFLGTIFVVVLYPETSGLSLEETREVFKDGFGIRKANRMRSQKRQVLAQVRAEAADV</sequence>
<protein>
    <recommendedName>
        <fullName evidence="22">Hydroxyacylglutathione hydrolase</fullName>
    </recommendedName>
</protein>
<comment type="caution">
    <text evidence="20">The sequence shown here is derived from an EMBL/GenBank/DDBJ whole genome shotgun (WGS) entry which is preliminary data.</text>
</comment>
<dbReference type="GO" id="GO:0005366">
    <property type="term" value="F:myo-inositol:proton symporter activity"/>
    <property type="evidence" value="ECO:0007669"/>
    <property type="project" value="TreeGrafter"/>
</dbReference>
<feature type="transmembrane region" description="Helical" evidence="17">
    <location>
        <begin position="1524"/>
        <end position="1546"/>
    </location>
</feature>
<feature type="transmembrane region" description="Helical" evidence="17">
    <location>
        <begin position="288"/>
        <end position="309"/>
    </location>
</feature>
<feature type="transmembrane region" description="Helical" evidence="17">
    <location>
        <begin position="252"/>
        <end position="273"/>
    </location>
</feature>
<feature type="transmembrane region" description="Helical" evidence="17">
    <location>
        <begin position="89"/>
        <end position="107"/>
    </location>
</feature>
<dbReference type="Gene3D" id="1.20.1250.20">
    <property type="entry name" value="MFS general substrate transporter like domains"/>
    <property type="match status" value="1"/>
</dbReference>
<dbReference type="SUPFAM" id="SSF56281">
    <property type="entry name" value="Metallo-hydrolase/oxidoreductase"/>
    <property type="match status" value="1"/>
</dbReference>
<feature type="domain" description="UBR-type" evidence="19">
    <location>
        <begin position="425"/>
        <end position="493"/>
    </location>
</feature>
<dbReference type="Gene3D" id="3.30.40.10">
    <property type="entry name" value="Zinc/RING finger domain, C3HC4 (zinc finger)"/>
    <property type="match status" value="1"/>
</dbReference>
<feature type="transmembrane region" description="Helical" evidence="17">
    <location>
        <begin position="1308"/>
        <end position="1327"/>
    </location>
</feature>
<feature type="region of interest" description="Disordered" evidence="16">
    <location>
        <begin position="641"/>
        <end position="724"/>
    </location>
</feature>
<comment type="similarity">
    <text evidence="3">Belongs to the metallo-beta-lactamase superfamily. Glyoxalase II family.</text>
</comment>
<feature type="transmembrane region" description="Helical" evidence="17">
    <location>
        <begin position="1398"/>
        <end position="1420"/>
    </location>
</feature>
<dbReference type="InterPro" id="IPR036866">
    <property type="entry name" value="RibonucZ/Hydroxyglut_hydro"/>
</dbReference>
<dbReference type="InterPro" id="IPR001279">
    <property type="entry name" value="Metallo-B-lactamas"/>
</dbReference>
<feature type="compositionally biased region" description="Polar residues" evidence="16">
    <location>
        <begin position="669"/>
        <end position="679"/>
    </location>
</feature>
<evidence type="ECO:0000256" key="1">
    <source>
        <dbReference type="ARBA" id="ARBA00001947"/>
    </source>
</evidence>
<feature type="region of interest" description="Disordered" evidence="16">
    <location>
        <begin position="171"/>
        <end position="199"/>
    </location>
</feature>
<accession>A0AAV5GA11</accession>
<dbReference type="PRINTS" id="PR00171">
    <property type="entry name" value="SUGRTRNSPORT"/>
</dbReference>
<dbReference type="InterPro" id="IPR035680">
    <property type="entry name" value="Clx_II_MBL"/>
</dbReference>
<evidence type="ECO:0000256" key="5">
    <source>
        <dbReference type="ARBA" id="ARBA00022448"/>
    </source>
</evidence>
<feature type="transmembrane region" description="Helical" evidence="17">
    <location>
        <begin position="1487"/>
        <end position="1512"/>
    </location>
</feature>
<name>A0AAV5GA11_9BASI</name>
<dbReference type="GO" id="GO:0005886">
    <property type="term" value="C:plasma membrane"/>
    <property type="evidence" value="ECO:0007669"/>
    <property type="project" value="UniProtKB-SubCell"/>
</dbReference>
<evidence type="ECO:0000256" key="3">
    <source>
        <dbReference type="ARBA" id="ARBA00006759"/>
    </source>
</evidence>
<dbReference type="CDD" id="cd07723">
    <property type="entry name" value="hydroxyacylglutathione_hydrolase_MBL-fold"/>
    <property type="match status" value="1"/>
</dbReference>
<dbReference type="Pfam" id="PF00083">
    <property type="entry name" value="Sugar_tr"/>
    <property type="match status" value="1"/>
</dbReference>
<feature type="transmembrane region" description="Helical" evidence="17">
    <location>
        <begin position="119"/>
        <end position="141"/>
    </location>
</feature>
<dbReference type="Gene3D" id="3.60.15.10">
    <property type="entry name" value="Ribonuclease Z/Hydroxyacylglutathione hydrolase-like"/>
    <property type="match status" value="1"/>
</dbReference>
<evidence type="ECO:0000256" key="9">
    <source>
        <dbReference type="ARBA" id="ARBA00022771"/>
    </source>
</evidence>
<feature type="transmembrane region" description="Helical" evidence="17">
    <location>
        <begin position="1640"/>
        <end position="1659"/>
    </location>
</feature>
<feature type="transmembrane region" description="Helical" evidence="17">
    <location>
        <begin position="1665"/>
        <end position="1683"/>
    </location>
</feature>
<dbReference type="SMART" id="SM00849">
    <property type="entry name" value="Lactamase_B"/>
    <property type="match status" value="1"/>
</dbReference>
<evidence type="ECO:0000313" key="21">
    <source>
        <dbReference type="Proteomes" id="UP001342314"/>
    </source>
</evidence>
<keyword evidence="12 17" id="KW-1133">Transmembrane helix</keyword>
<feature type="transmembrane region" description="Helical" evidence="17">
    <location>
        <begin position="1281"/>
        <end position="1301"/>
    </location>
</feature>
<evidence type="ECO:0000256" key="2">
    <source>
        <dbReference type="ARBA" id="ARBA00004651"/>
    </source>
</evidence>
<evidence type="ECO:0000256" key="11">
    <source>
        <dbReference type="ARBA" id="ARBA00022833"/>
    </source>
</evidence>
<dbReference type="Proteomes" id="UP001342314">
    <property type="component" value="Unassembled WGS sequence"/>
</dbReference>
<dbReference type="InterPro" id="IPR036259">
    <property type="entry name" value="MFS_trans_sf"/>
</dbReference>
<dbReference type="GO" id="GO:0008270">
    <property type="term" value="F:zinc ion binding"/>
    <property type="evidence" value="ECO:0007669"/>
    <property type="project" value="UniProtKB-KW"/>
</dbReference>
<evidence type="ECO:0000256" key="13">
    <source>
        <dbReference type="ARBA" id="ARBA00023136"/>
    </source>
</evidence>